<reference evidence="4 5" key="1">
    <citation type="submission" date="2019-08" db="EMBL/GenBank/DDBJ databases">
        <title>Archangium and Cystobacter genomes.</title>
        <authorList>
            <person name="Chen I.-C.K."/>
            <person name="Wielgoss S."/>
        </authorList>
    </citation>
    <scope>NUCLEOTIDE SEQUENCE [LARGE SCALE GENOMIC DNA]</scope>
    <source>
        <strain evidence="4 5">Cbm 6</strain>
    </source>
</reference>
<keyword evidence="2" id="KW-0677">Repeat</keyword>
<evidence type="ECO:0000256" key="2">
    <source>
        <dbReference type="ARBA" id="ARBA00022737"/>
    </source>
</evidence>
<dbReference type="Proteomes" id="UP001611383">
    <property type="component" value="Chromosome"/>
</dbReference>
<gene>
    <name evidence="4" type="ORF">F0U60_33955</name>
</gene>
<evidence type="ECO:0000259" key="3">
    <source>
        <dbReference type="PROSITE" id="PS50825"/>
    </source>
</evidence>
<evidence type="ECO:0000313" key="5">
    <source>
        <dbReference type="Proteomes" id="UP001611383"/>
    </source>
</evidence>
<evidence type="ECO:0000313" key="4">
    <source>
        <dbReference type="EMBL" id="WNG48567.1"/>
    </source>
</evidence>
<accession>A0ABY9WZJ1</accession>
<keyword evidence="5" id="KW-1185">Reference proteome</keyword>
<organism evidence="4 5">
    <name type="scientific">Archangium minus</name>
    <dbReference type="NCBI Taxonomy" id="83450"/>
    <lineage>
        <taxon>Bacteria</taxon>
        <taxon>Pseudomonadati</taxon>
        <taxon>Myxococcota</taxon>
        <taxon>Myxococcia</taxon>
        <taxon>Myxococcales</taxon>
        <taxon>Cystobacterineae</taxon>
        <taxon>Archangiaceae</taxon>
        <taxon>Archangium</taxon>
    </lineage>
</organism>
<dbReference type="PROSITE" id="PS51257">
    <property type="entry name" value="PROKAR_LIPOPROTEIN"/>
    <property type="match status" value="1"/>
</dbReference>
<dbReference type="EMBL" id="CP043494">
    <property type="protein sequence ID" value="WNG48567.1"/>
    <property type="molecule type" value="Genomic_DNA"/>
</dbReference>
<dbReference type="Pfam" id="PF13517">
    <property type="entry name" value="FG-GAP_3"/>
    <property type="match status" value="2"/>
</dbReference>
<dbReference type="PANTHER" id="PTHR24273:SF32">
    <property type="entry name" value="HYALIN"/>
    <property type="match status" value="1"/>
</dbReference>
<proteinExistence type="predicted"/>
<dbReference type="InterPro" id="IPR028994">
    <property type="entry name" value="Integrin_alpha_N"/>
</dbReference>
<sequence>MKLKRNSRWLGGRHGQGRGQLFVALVALTTGSACNTTDSKELINARGTGNLAERCEVKPPITGSFAPKLQWEWTGSPILPAHKQVMMQPVVVDVNRDGTPDIVFSSFDGDYYNTLYASGYDGNTNGVLRAISGNDGRELWTVEDAAYRVKPAASIAAGDIDGDGAVEICGLPESGRGIICFENDGTFKFRSAPDAYDFNAWGGPSLADLDGDGSVEILDGNRVYSNTGALKWVGSDGMGGALYTGPVSFAADIDQDGKQEVINGRSVYRHDGSLKCANTTIPHGFAAVGNFDGDAAGEIVVVGQDLNAINGKVSLLDDNCELLWSHDVHYTDPGQSFPTKGGHGGAPNLADFDGDGQLDIGLAAEWNYTVYGADGSVKWTFPIQEYSSGKTTSTTFDFEDDGKLEVIYADESRLRVFDATTGALRWETVHSSGTTHEFPIVADVDGDGAAEIVTVENNHAGGVGFNGVRVWHDEQEDWAGTRKIWNQHAYAITNVNNDGTIPAHPATNWLNPKLNNFRSNVANYFGEGPSPYAAADLVASDVTVSCDGYGSLVLGASVYNQGEVAVPAGVKVAFYQGNPASGGTLLGVATLSDALPAGGMAFATAVVASTSAGTSEVFAVVDDDGTGAGGITECREDNNASSATGNLTCTVTPSNQPPVALCRDVTVIADAYCQGRASVNNGSYDPDNGPSPLSISEVPYSSLGLGSHPITLTASDGEASDQCVGTVTVVDATTPAVSCPDSQVLETCSPSGATASFAVTASDACGPASVSCSSASGSTFPVGETPVSCTATDGSGNTSSCGFNVTVRGDTTKPVLSCPTAPVVVNACAGSSTATFNASATDNCGPVPVSCSHASGSTFPAGNTTVTCSATDASGNTDSCSFTVQVGGADASTPPTPGADLGIELWAPNHKYEYLPYVLSQCAAPAKDACGKSLPLEKYGRILRVTSDEVEDANGNGDGRTCNDMVIESPTAVKLRAEREGTGNGRVYTIHYVVTNDAGASAQSSCRIYVPHDQSGRGAVDSGVKFCVGEGCPAGTAEHSPLCK</sequence>
<evidence type="ECO:0000256" key="1">
    <source>
        <dbReference type="ARBA" id="ARBA00022729"/>
    </source>
</evidence>
<name>A0ABY9WZJ1_9BACT</name>
<feature type="domain" description="HYR" evidence="3">
    <location>
        <begin position="809"/>
        <end position="888"/>
    </location>
</feature>
<dbReference type="SUPFAM" id="SSF69318">
    <property type="entry name" value="Integrin alpha N-terminal domain"/>
    <property type="match status" value="2"/>
</dbReference>
<keyword evidence="1" id="KW-0732">Signal</keyword>
<dbReference type="RefSeq" id="WP_395806204.1">
    <property type="nucleotide sequence ID" value="NZ_CP043494.1"/>
</dbReference>
<dbReference type="Pfam" id="PF02494">
    <property type="entry name" value="HYR"/>
    <property type="match status" value="2"/>
</dbReference>
<dbReference type="InterPro" id="IPR003410">
    <property type="entry name" value="HYR_dom"/>
</dbReference>
<dbReference type="PANTHER" id="PTHR24273">
    <property type="entry name" value="FI04643P-RELATED"/>
    <property type="match status" value="1"/>
</dbReference>
<dbReference type="PROSITE" id="PS50825">
    <property type="entry name" value="HYR"/>
    <property type="match status" value="2"/>
</dbReference>
<dbReference type="InterPro" id="IPR013517">
    <property type="entry name" value="FG-GAP"/>
</dbReference>
<feature type="domain" description="HYR" evidence="3">
    <location>
        <begin position="730"/>
        <end position="808"/>
    </location>
</feature>
<dbReference type="InterPro" id="IPR013783">
    <property type="entry name" value="Ig-like_fold"/>
</dbReference>
<dbReference type="Gene3D" id="2.60.40.10">
    <property type="entry name" value="Immunoglobulins"/>
    <property type="match status" value="2"/>
</dbReference>
<protein>
    <submittedName>
        <fullName evidence="4">HYR domain-containing protein</fullName>
    </submittedName>
</protein>